<dbReference type="AlphaFoldDB" id="T1IBK6"/>
<dbReference type="InterPro" id="IPR007889">
    <property type="entry name" value="HTH_Psq"/>
</dbReference>
<dbReference type="Proteomes" id="UP000015103">
    <property type="component" value="Unassembled WGS sequence"/>
</dbReference>
<dbReference type="InParanoid" id="T1IBK6"/>
<dbReference type="GO" id="GO:0005634">
    <property type="term" value="C:nucleus"/>
    <property type="evidence" value="ECO:0007669"/>
    <property type="project" value="UniProtKB-SubCell"/>
</dbReference>
<dbReference type="VEuPathDB" id="VectorBase:RPRC013676"/>
<accession>T1IBK6</accession>
<dbReference type="InterPro" id="IPR000210">
    <property type="entry name" value="BTB/POZ_dom"/>
</dbReference>
<dbReference type="SMART" id="SM00225">
    <property type="entry name" value="BTB"/>
    <property type="match status" value="1"/>
</dbReference>
<dbReference type="InterPro" id="IPR009057">
    <property type="entry name" value="Homeodomain-like_sf"/>
</dbReference>
<dbReference type="GO" id="GO:0003677">
    <property type="term" value="F:DNA binding"/>
    <property type="evidence" value="ECO:0007669"/>
    <property type="project" value="InterPro"/>
</dbReference>
<dbReference type="EMBL" id="ACPB03018354">
    <property type="status" value="NOT_ANNOTATED_CDS"/>
    <property type="molecule type" value="Genomic_DNA"/>
</dbReference>
<dbReference type="EnsemblMetazoa" id="RPRC013676-RA">
    <property type="protein sequence ID" value="RPRC013676-PA"/>
    <property type="gene ID" value="RPRC013676"/>
</dbReference>
<feature type="region of interest" description="Disordered" evidence="3">
    <location>
        <begin position="147"/>
        <end position="182"/>
    </location>
</feature>
<protein>
    <submittedName>
        <fullName evidence="4">BTB domain-containing protein</fullName>
    </submittedName>
</protein>
<evidence type="ECO:0000313" key="4">
    <source>
        <dbReference type="EnsemblMetazoa" id="RPRC013676-PA"/>
    </source>
</evidence>
<name>T1IBK6_RHOPR</name>
<organism evidence="4 5">
    <name type="scientific">Rhodnius prolixus</name>
    <name type="common">Triatomid bug</name>
    <dbReference type="NCBI Taxonomy" id="13249"/>
    <lineage>
        <taxon>Eukaryota</taxon>
        <taxon>Metazoa</taxon>
        <taxon>Ecdysozoa</taxon>
        <taxon>Arthropoda</taxon>
        <taxon>Hexapoda</taxon>
        <taxon>Insecta</taxon>
        <taxon>Pterygota</taxon>
        <taxon>Neoptera</taxon>
        <taxon>Paraneoptera</taxon>
        <taxon>Hemiptera</taxon>
        <taxon>Heteroptera</taxon>
        <taxon>Panheteroptera</taxon>
        <taxon>Cimicomorpha</taxon>
        <taxon>Reduviidae</taxon>
        <taxon>Triatominae</taxon>
        <taxon>Rhodnius</taxon>
    </lineage>
</organism>
<dbReference type="CDD" id="cd18315">
    <property type="entry name" value="BTB_POZ_BAB-like"/>
    <property type="match status" value="1"/>
</dbReference>
<dbReference type="Gene3D" id="1.10.10.60">
    <property type="entry name" value="Homeodomain-like"/>
    <property type="match status" value="3"/>
</dbReference>
<dbReference type="Pfam" id="PF00651">
    <property type="entry name" value="BTB"/>
    <property type="match status" value="1"/>
</dbReference>
<dbReference type="InterPro" id="IPR051095">
    <property type="entry name" value="Dros_DevTransReg"/>
</dbReference>
<dbReference type="Gene3D" id="3.30.710.10">
    <property type="entry name" value="Potassium Channel Kv1.1, Chain A"/>
    <property type="match status" value="1"/>
</dbReference>
<evidence type="ECO:0000313" key="5">
    <source>
        <dbReference type="Proteomes" id="UP000015103"/>
    </source>
</evidence>
<keyword evidence="2" id="KW-0539">Nucleus</keyword>
<evidence type="ECO:0000256" key="1">
    <source>
        <dbReference type="ARBA" id="ARBA00004123"/>
    </source>
</evidence>
<reference evidence="4" key="1">
    <citation type="submission" date="2015-05" db="UniProtKB">
        <authorList>
            <consortium name="EnsemblMetazoa"/>
        </authorList>
    </citation>
    <scope>IDENTIFICATION</scope>
</reference>
<evidence type="ECO:0000256" key="3">
    <source>
        <dbReference type="SAM" id="MobiDB-lite"/>
    </source>
</evidence>
<comment type="subcellular location">
    <subcellularLocation>
        <location evidence="1">Nucleus</location>
    </subcellularLocation>
</comment>
<dbReference type="InterPro" id="IPR011333">
    <property type="entry name" value="SKP1/BTB/POZ_sf"/>
</dbReference>
<dbReference type="Pfam" id="PF05225">
    <property type="entry name" value="HTH_psq"/>
    <property type="match status" value="3"/>
</dbReference>
<keyword evidence="5" id="KW-1185">Reference proteome</keyword>
<evidence type="ECO:0000256" key="2">
    <source>
        <dbReference type="ARBA" id="ARBA00023242"/>
    </source>
</evidence>
<sequence>MDSAEKYCMKWNSYHKHIGSFLSDLCESEVLADVTIWAENQKFNCHRVILSACSPYFQEILSNTICKHPVIILAGILAEDIKTIIYFIYHGELENITYDRFISVLKTAEMLKICGLTEVIDHIPPRKCLEDLEEIIMMDDGVNESTFCNPPRQGGNSMEVGLSKTSEEDIEKKPKPKKHQRKYSEGSLGWALSDMEKGMSLVEAARLHKIPRSTLYAKAKQHSGLRIASRKEHTNQDCQAAVQAIAGGLSLKRAAEQYGIPKTVLWRRVQKRIDICSNLKSRRKKQERGLKLEENKTCILQDGKLTTQNRASRTVRANRMKSVEMEVLGGKDSKQYRLAQALNACKEGKMSQAVASRTYQIIGPTVRANRMKSVEMEVLGGKDSKQYRLAQALNACKEGKMSQAVASRTYQVPKTLIWRRLQKAWSINQNETGSKSIDSTENKQISTDETAKENNISYIGVLSNVDSFNNEEEKSDDHKYVEAVKDEQFTEAPFIILASANDVLPKQENRER</sequence>
<proteinExistence type="predicted"/>
<dbReference type="eggNOG" id="ENOG502RZPS">
    <property type="taxonomic scope" value="Eukaryota"/>
</dbReference>
<dbReference type="SUPFAM" id="SSF54695">
    <property type="entry name" value="POZ domain"/>
    <property type="match status" value="1"/>
</dbReference>
<dbReference type="PANTHER" id="PTHR23110:SF109">
    <property type="entry name" value="FI07618P-RELATED"/>
    <property type="match status" value="1"/>
</dbReference>
<dbReference type="EMBL" id="ACPB03018353">
    <property type="status" value="NOT_ANNOTATED_CDS"/>
    <property type="molecule type" value="Genomic_DNA"/>
</dbReference>
<dbReference type="GO" id="GO:0006357">
    <property type="term" value="P:regulation of transcription by RNA polymerase II"/>
    <property type="evidence" value="ECO:0007669"/>
    <property type="project" value="TreeGrafter"/>
</dbReference>
<dbReference type="HOGENOM" id="CLU_565731_0_0_1"/>
<dbReference type="PROSITE" id="PS50097">
    <property type="entry name" value="BTB"/>
    <property type="match status" value="1"/>
</dbReference>
<dbReference type="SUPFAM" id="SSF46689">
    <property type="entry name" value="Homeodomain-like"/>
    <property type="match status" value="3"/>
</dbReference>
<dbReference type="PANTHER" id="PTHR23110">
    <property type="entry name" value="BTB DOMAIN TRANSCRIPTION FACTOR"/>
    <property type="match status" value="1"/>
</dbReference>